<dbReference type="Proteomes" id="UP000053119">
    <property type="component" value="Unassembled WGS sequence"/>
</dbReference>
<dbReference type="AlphaFoldDB" id="A0A091JIS2"/>
<name>A0A091JIS2_EGRGA</name>
<accession>A0A091JIS2</accession>
<keyword evidence="1" id="KW-0472">Membrane</keyword>
<dbReference type="STRING" id="188379.A0A091JIS2"/>
<reference evidence="2 3" key="1">
    <citation type="submission" date="2014-04" db="EMBL/GenBank/DDBJ databases">
        <title>Genome evolution of avian class.</title>
        <authorList>
            <person name="Zhang G."/>
            <person name="Li C."/>
        </authorList>
    </citation>
    <scope>NUCLEOTIDE SEQUENCE [LARGE SCALE GENOMIC DNA]</scope>
    <source>
        <strain evidence="2">BGI_Z169</strain>
    </source>
</reference>
<gene>
    <name evidence="2" type="ORF">Z169_06111</name>
</gene>
<keyword evidence="1" id="KW-0812">Transmembrane</keyword>
<evidence type="ECO:0000313" key="3">
    <source>
        <dbReference type="Proteomes" id="UP000053119"/>
    </source>
</evidence>
<feature type="transmembrane region" description="Helical" evidence="1">
    <location>
        <begin position="23"/>
        <end position="49"/>
    </location>
</feature>
<feature type="non-terminal residue" evidence="2">
    <location>
        <position position="1"/>
    </location>
</feature>
<keyword evidence="3" id="KW-1185">Reference proteome</keyword>
<evidence type="ECO:0000313" key="2">
    <source>
        <dbReference type="EMBL" id="KFP19680.1"/>
    </source>
</evidence>
<sequence>QARVQPMAEGPSRPPLPSLLPQFPAYVVIPVAVLGGLMACSIAVVWLYLKFGVKPETMAREMVQGLLYQKKGHQNNIYPVDAL</sequence>
<proteinExistence type="predicted"/>
<keyword evidence="1" id="KW-1133">Transmembrane helix</keyword>
<evidence type="ECO:0000256" key="1">
    <source>
        <dbReference type="SAM" id="Phobius"/>
    </source>
</evidence>
<protein>
    <submittedName>
        <fullName evidence="2">Uncharacterized protein</fullName>
    </submittedName>
</protein>
<feature type="non-terminal residue" evidence="2">
    <location>
        <position position="83"/>
    </location>
</feature>
<dbReference type="EMBL" id="KK502030">
    <property type="protein sequence ID" value="KFP19680.1"/>
    <property type="molecule type" value="Genomic_DNA"/>
</dbReference>
<organism evidence="2 3">
    <name type="scientific">Egretta garzetta</name>
    <name type="common">Little egret</name>
    <dbReference type="NCBI Taxonomy" id="188379"/>
    <lineage>
        <taxon>Eukaryota</taxon>
        <taxon>Metazoa</taxon>
        <taxon>Chordata</taxon>
        <taxon>Craniata</taxon>
        <taxon>Vertebrata</taxon>
        <taxon>Euteleostomi</taxon>
        <taxon>Archelosauria</taxon>
        <taxon>Archosauria</taxon>
        <taxon>Dinosauria</taxon>
        <taxon>Saurischia</taxon>
        <taxon>Theropoda</taxon>
        <taxon>Coelurosauria</taxon>
        <taxon>Aves</taxon>
        <taxon>Neognathae</taxon>
        <taxon>Neoaves</taxon>
        <taxon>Aequornithes</taxon>
        <taxon>Pelecaniformes</taxon>
        <taxon>Ardeidae</taxon>
        <taxon>Egretta</taxon>
    </lineage>
</organism>